<keyword evidence="5" id="KW-1185">Reference proteome</keyword>
<protein>
    <submittedName>
        <fullName evidence="4">Spore germination protein B1</fullName>
    </submittedName>
</protein>
<feature type="transmembrane region" description="Helical" evidence="3">
    <location>
        <begin position="402"/>
        <end position="423"/>
    </location>
</feature>
<name>A0ABN8G7T6_9BACL</name>
<keyword evidence="3" id="KW-0812">Transmembrane</keyword>
<feature type="transmembrane region" description="Helical" evidence="3">
    <location>
        <begin position="375"/>
        <end position="396"/>
    </location>
</feature>
<feature type="transmembrane region" description="Helical" evidence="3">
    <location>
        <begin position="430"/>
        <end position="453"/>
    </location>
</feature>
<evidence type="ECO:0000313" key="5">
    <source>
        <dbReference type="Proteomes" id="UP000838821"/>
    </source>
</evidence>
<dbReference type="PANTHER" id="PTHR22550">
    <property type="entry name" value="SPORE GERMINATION PROTEIN"/>
    <property type="match status" value="1"/>
</dbReference>
<evidence type="ECO:0000256" key="2">
    <source>
        <dbReference type="ARBA" id="ARBA00023136"/>
    </source>
</evidence>
<comment type="similarity">
    <text evidence="1">Belongs to the GerABKA family.</text>
</comment>
<dbReference type="InterPro" id="IPR050768">
    <property type="entry name" value="UPF0353/GerABKA_families"/>
</dbReference>
<dbReference type="Proteomes" id="UP000838821">
    <property type="component" value="Unassembled WGS sequence"/>
</dbReference>
<gene>
    <name evidence="4" type="primary">gerBA_5</name>
    <name evidence="4" type="ORF">PAECIP111891_02019</name>
</gene>
<dbReference type="InterPro" id="IPR004995">
    <property type="entry name" value="Spore_Ger"/>
</dbReference>
<evidence type="ECO:0000313" key="4">
    <source>
        <dbReference type="EMBL" id="CAH1202178.1"/>
    </source>
</evidence>
<dbReference type="Pfam" id="PF03323">
    <property type="entry name" value="GerA"/>
    <property type="match status" value="1"/>
</dbReference>
<organism evidence="4 5">
    <name type="scientific">Paenibacillus allorhizoplanae</name>
    <dbReference type="NCBI Taxonomy" id="2905648"/>
    <lineage>
        <taxon>Bacteria</taxon>
        <taxon>Bacillati</taxon>
        <taxon>Bacillota</taxon>
        <taxon>Bacilli</taxon>
        <taxon>Bacillales</taxon>
        <taxon>Paenibacillaceae</taxon>
        <taxon>Paenibacillus</taxon>
    </lineage>
</organism>
<keyword evidence="2 3" id="KW-0472">Membrane</keyword>
<evidence type="ECO:0000256" key="1">
    <source>
        <dbReference type="ARBA" id="ARBA00005278"/>
    </source>
</evidence>
<dbReference type="EMBL" id="CAKMMW010000004">
    <property type="protein sequence ID" value="CAH1202178.1"/>
    <property type="molecule type" value="Genomic_DNA"/>
</dbReference>
<proteinExistence type="inferred from homology"/>
<feature type="transmembrane region" description="Helical" evidence="3">
    <location>
        <begin position="303"/>
        <end position="325"/>
    </location>
</feature>
<dbReference type="PANTHER" id="PTHR22550:SF5">
    <property type="entry name" value="LEUCINE ZIPPER PROTEIN 4"/>
    <property type="match status" value="1"/>
</dbReference>
<evidence type="ECO:0000256" key="3">
    <source>
        <dbReference type="SAM" id="Phobius"/>
    </source>
</evidence>
<keyword evidence="3" id="KW-1133">Transmembrane helix</keyword>
<dbReference type="PIRSF" id="PIRSF005690">
    <property type="entry name" value="GerBA"/>
    <property type="match status" value="1"/>
</dbReference>
<reference evidence="4" key="1">
    <citation type="submission" date="2022-01" db="EMBL/GenBank/DDBJ databases">
        <authorList>
            <person name="Criscuolo A."/>
        </authorList>
    </citation>
    <scope>NUCLEOTIDE SEQUENCE</scope>
    <source>
        <strain evidence="4">CIP111891</strain>
    </source>
</reference>
<accession>A0ABN8G7T6</accession>
<sequence length="506" mass="56674">MNATSLSMDIDQNLSESILDNLNIMDQIFEGANDLVIQEWRFGMDFSISACSIYFKTLTQEYETNYLKRALQDLLKYENEPATDVTLEAFTSFYENHGVSTKNAVLFDRLDDVITHILNGHIIILIDQWNKALAFDAFAVETRTVAEPVSESVVQGPREGSVEDLQTNVGLIRKRLRTSDLKMTYLVGGGESKTNLVYGYLDSRVSKPLLNDFRERISCIPELEILETSYIEELVEDNIYSPFPQVRFTERPDVAVAGLLEGKILVMVDGTGTMMLCPGLFIELFQSSEDYYQRTVLSGLIRLLRIFAFFIALLLPSMYIALTTFHPELIPTILLLAIVDAREGIPFPAFVEAFLMEFFFELLREAGIRLPRPVGSAVSIVGALVIGEAAIAAGIASPSMVIIVSLTGIASFAIPQYSVAIGLRVLRFPLMILAAWLGGYGLMLGLLLILLHLCRLRPLGQYYMSPLAPLNLSEWRDVFVRAPLRQLMRKSRAGTLGKTLQRNDKR</sequence>
<comment type="caution">
    <text evidence="4">The sequence shown here is derived from an EMBL/GenBank/DDBJ whole genome shotgun (WGS) entry which is preliminary data.</text>
</comment>